<name>A0ABY8F9X1_9HYPH</name>
<feature type="transmembrane region" description="Helical" evidence="2">
    <location>
        <begin position="62"/>
        <end position="88"/>
    </location>
</feature>
<protein>
    <submittedName>
        <fullName evidence="3">Fused MFS/spermidine synthase</fullName>
    </submittedName>
</protein>
<evidence type="ECO:0000313" key="3">
    <source>
        <dbReference type="EMBL" id="WFE92257.1"/>
    </source>
</evidence>
<dbReference type="NCBIfam" id="NF037959">
    <property type="entry name" value="MFS_SpdSyn"/>
    <property type="match status" value="1"/>
</dbReference>
<reference evidence="3 4" key="1">
    <citation type="submission" date="2023-03" db="EMBL/GenBank/DDBJ databases">
        <title>Roseibium porphyridii sp. nov. and Roseibium rhodosorbium sp. nov. isolated from marine algae, Porphyridium cruentum and Rhodosorus marinus, respectively.</title>
        <authorList>
            <person name="Lee M.W."/>
            <person name="Choi B.J."/>
            <person name="Lee J.K."/>
            <person name="Choi D.G."/>
            <person name="Baek J.H."/>
            <person name="Bayburt H."/>
            <person name="Kim J.M."/>
            <person name="Han D.M."/>
            <person name="Kim K.H."/>
            <person name="Jeon C.O."/>
        </authorList>
    </citation>
    <scope>NUCLEOTIDE SEQUENCE [LARGE SCALE GENOMIC DNA]</scope>
    <source>
        <strain evidence="3 4">KMA01</strain>
    </source>
</reference>
<keyword evidence="4" id="KW-1185">Reference proteome</keyword>
<proteinExistence type="predicted"/>
<feature type="transmembrane region" description="Helical" evidence="2">
    <location>
        <begin position="325"/>
        <end position="344"/>
    </location>
</feature>
<gene>
    <name evidence="3" type="ORF">K1718_13105</name>
</gene>
<evidence type="ECO:0000313" key="4">
    <source>
        <dbReference type="Proteomes" id="UP001209803"/>
    </source>
</evidence>
<feature type="transmembrane region" description="Helical" evidence="2">
    <location>
        <begin position="269"/>
        <end position="288"/>
    </location>
</feature>
<evidence type="ECO:0000256" key="1">
    <source>
        <dbReference type="ARBA" id="ARBA00023115"/>
    </source>
</evidence>
<evidence type="ECO:0000256" key="2">
    <source>
        <dbReference type="SAM" id="Phobius"/>
    </source>
</evidence>
<dbReference type="InterPro" id="IPR029063">
    <property type="entry name" value="SAM-dependent_MTases_sf"/>
</dbReference>
<sequence length="700" mass="76977">MVFFQGVLLLAYTYAHLLMKFLSFQKAVFVHGCVLVFAFVYLPLGLSQSWISPPNEHQELWILGLFASSIGVPFFAVSANAPLLQAWFARSGHSHAEDPYFLYGASNIGSFLSLFLYILAIEPVFSLNTQSMLWSSGYLVLAVSIIGCGALALYFPMQANPARSRSSAHETRWEMDKPLAWSSRLTFLGLSAIPSALTIAITAHITVDIASAPFLWVVPLALFLLTFVLAFSTRQVVRVEFLARLLPWVAILIASSLLMGASLRVFASLGFNLIGFFAAALYCHALLYKLRPGAIHLTEFYLWISCGGVLGGLFAGLIAPQIFGWVAEYPLLWFLTVLVVLLHGQSFRARTILTISSGVVLAFGIYQLGALELNSGLNDVASRGYLLLFLLVSVAVLQMKARLAAVPVLFAAAAVTALQFGTYDELVSHRSFFGITKVRHSDDGAHRIMVHGTTVHGAMRVEDTDDAGPEALTYYHETGEMAAALKSIQNRMGGHINEGAIIGLGTGSFLCHRRPEEKWAVFEIDPSVIKVASDPRYFQFVSDCAPDTRMVLGDARQTLAREPNGRFDYVLIDAFSSNAIPMHLLTREALQLYFSKISEDGLLVMHIENRKIELASVVAAIAEIEGWSLRVAKFKNNDRLATKDHVYPTHVAVLARAPEVLGDLAADPDWKSVSSGDTSAWTDDYSNILSALFRKYWNTS</sequence>
<feature type="transmembrane region" description="Helical" evidence="2">
    <location>
        <begin position="100"/>
        <end position="120"/>
    </location>
</feature>
<dbReference type="RefSeq" id="WP_265682330.1">
    <property type="nucleotide sequence ID" value="NZ_CP120863.1"/>
</dbReference>
<feature type="transmembrane region" description="Helical" evidence="2">
    <location>
        <begin position="213"/>
        <end position="233"/>
    </location>
</feature>
<keyword evidence="2" id="KW-1133">Transmembrane helix</keyword>
<feature type="transmembrane region" description="Helical" evidence="2">
    <location>
        <begin position="21"/>
        <end position="42"/>
    </location>
</feature>
<dbReference type="EMBL" id="CP120863">
    <property type="protein sequence ID" value="WFE92257.1"/>
    <property type="molecule type" value="Genomic_DNA"/>
</dbReference>
<dbReference type="SUPFAM" id="SSF53335">
    <property type="entry name" value="S-adenosyl-L-methionine-dependent methyltransferases"/>
    <property type="match status" value="1"/>
</dbReference>
<dbReference type="Proteomes" id="UP001209803">
    <property type="component" value="Chromosome"/>
</dbReference>
<feature type="transmembrane region" description="Helical" evidence="2">
    <location>
        <begin position="300"/>
        <end position="319"/>
    </location>
</feature>
<dbReference type="PANTHER" id="PTHR43317">
    <property type="entry name" value="THERMOSPERMINE SYNTHASE ACAULIS5"/>
    <property type="match status" value="1"/>
</dbReference>
<keyword evidence="2" id="KW-0472">Membrane</keyword>
<keyword evidence="1" id="KW-0620">Polyamine biosynthesis</keyword>
<feature type="transmembrane region" description="Helical" evidence="2">
    <location>
        <begin position="132"/>
        <end position="155"/>
    </location>
</feature>
<feature type="transmembrane region" description="Helical" evidence="2">
    <location>
        <begin position="351"/>
        <end position="368"/>
    </location>
</feature>
<feature type="transmembrane region" description="Helical" evidence="2">
    <location>
        <begin position="185"/>
        <end position="207"/>
    </location>
</feature>
<feature type="transmembrane region" description="Helical" evidence="2">
    <location>
        <begin position="245"/>
        <end position="263"/>
    </location>
</feature>
<accession>A0ABY8F9X1</accession>
<organism evidence="3 4">
    <name type="scientific">Roseibium porphyridii</name>
    <dbReference type="NCBI Taxonomy" id="2866279"/>
    <lineage>
        <taxon>Bacteria</taxon>
        <taxon>Pseudomonadati</taxon>
        <taxon>Pseudomonadota</taxon>
        <taxon>Alphaproteobacteria</taxon>
        <taxon>Hyphomicrobiales</taxon>
        <taxon>Stappiaceae</taxon>
        <taxon>Roseibium</taxon>
    </lineage>
</organism>
<keyword evidence="2" id="KW-0812">Transmembrane</keyword>
<dbReference type="PANTHER" id="PTHR43317:SF1">
    <property type="entry name" value="THERMOSPERMINE SYNTHASE ACAULIS5"/>
    <property type="match status" value="1"/>
</dbReference>
<feature type="transmembrane region" description="Helical" evidence="2">
    <location>
        <begin position="404"/>
        <end position="423"/>
    </location>
</feature>
<feature type="transmembrane region" description="Helical" evidence="2">
    <location>
        <begin position="380"/>
        <end position="397"/>
    </location>
</feature>
<dbReference type="Gene3D" id="3.40.50.150">
    <property type="entry name" value="Vaccinia Virus protein VP39"/>
    <property type="match status" value="1"/>
</dbReference>